<gene>
    <name evidence="2" type="ORF">ACFSCZ_10720</name>
</gene>
<dbReference type="PANTHER" id="PTHR48475">
    <property type="entry name" value="RIBONUCLEASE H"/>
    <property type="match status" value="1"/>
</dbReference>
<dbReference type="Proteomes" id="UP001597301">
    <property type="component" value="Unassembled WGS sequence"/>
</dbReference>
<accession>A0ABW4KGX2</accession>
<evidence type="ECO:0000313" key="3">
    <source>
        <dbReference type="Proteomes" id="UP001597301"/>
    </source>
</evidence>
<proteinExistence type="predicted"/>
<organism evidence="2 3">
    <name type="scientific">Siminovitchia sediminis</name>
    <dbReference type="NCBI Taxonomy" id="1274353"/>
    <lineage>
        <taxon>Bacteria</taxon>
        <taxon>Bacillati</taxon>
        <taxon>Bacillota</taxon>
        <taxon>Bacilli</taxon>
        <taxon>Bacillales</taxon>
        <taxon>Bacillaceae</taxon>
        <taxon>Siminovitchia</taxon>
    </lineage>
</organism>
<dbReference type="RefSeq" id="WP_380773928.1">
    <property type="nucleotide sequence ID" value="NZ_JBHUEO010000028.1"/>
</dbReference>
<dbReference type="CDD" id="cd09279">
    <property type="entry name" value="RNase_HI_like"/>
    <property type="match status" value="1"/>
</dbReference>
<name>A0ABW4KGX2_9BACI</name>
<protein>
    <submittedName>
        <fullName evidence="2">Reverse transcriptase-like protein</fullName>
    </submittedName>
</protein>
<dbReference type="PROSITE" id="PS50879">
    <property type="entry name" value="RNASE_H_1"/>
    <property type="match status" value="1"/>
</dbReference>
<dbReference type="InterPro" id="IPR002156">
    <property type="entry name" value="RNaseH_domain"/>
</dbReference>
<dbReference type="InterPro" id="IPR036397">
    <property type="entry name" value="RNaseH_sf"/>
</dbReference>
<dbReference type="SUPFAM" id="SSF53098">
    <property type="entry name" value="Ribonuclease H-like"/>
    <property type="match status" value="1"/>
</dbReference>
<dbReference type="NCBIfam" id="NF005822">
    <property type="entry name" value="PRK07708.1"/>
    <property type="match status" value="1"/>
</dbReference>
<reference evidence="3" key="1">
    <citation type="journal article" date="2019" name="Int. J. Syst. Evol. Microbiol.">
        <title>The Global Catalogue of Microorganisms (GCM) 10K type strain sequencing project: providing services to taxonomists for standard genome sequencing and annotation.</title>
        <authorList>
            <consortium name="The Broad Institute Genomics Platform"/>
            <consortium name="The Broad Institute Genome Sequencing Center for Infectious Disease"/>
            <person name="Wu L."/>
            <person name="Ma J."/>
        </authorList>
    </citation>
    <scope>NUCLEOTIDE SEQUENCE [LARGE SCALE GENOMIC DNA]</scope>
    <source>
        <strain evidence="3">CGMCC 1.12295</strain>
    </source>
</reference>
<evidence type="ECO:0000313" key="2">
    <source>
        <dbReference type="EMBL" id="MFD1707205.1"/>
    </source>
</evidence>
<keyword evidence="3" id="KW-1185">Reference proteome</keyword>
<dbReference type="Gene3D" id="3.30.420.10">
    <property type="entry name" value="Ribonuclease H-like superfamily/Ribonuclease H"/>
    <property type="match status" value="1"/>
</dbReference>
<feature type="domain" description="RNase H type-1" evidence="1">
    <location>
        <begin position="70"/>
        <end position="207"/>
    </location>
</feature>
<dbReference type="InterPro" id="IPR012337">
    <property type="entry name" value="RNaseH-like_sf"/>
</dbReference>
<dbReference type="PANTHER" id="PTHR48475:SF1">
    <property type="entry name" value="RNASE H TYPE-1 DOMAIN-CONTAINING PROTEIN"/>
    <property type="match status" value="1"/>
</dbReference>
<evidence type="ECO:0000259" key="1">
    <source>
        <dbReference type="PROSITE" id="PS50879"/>
    </source>
</evidence>
<dbReference type="EMBL" id="JBHUEO010000028">
    <property type="protein sequence ID" value="MFD1707205.1"/>
    <property type="molecule type" value="Genomic_DNA"/>
</dbReference>
<comment type="caution">
    <text evidence="2">The sequence shown here is derived from an EMBL/GenBank/DDBJ whole genome shotgun (WGS) entry which is preliminary data.</text>
</comment>
<dbReference type="Pfam" id="PF13456">
    <property type="entry name" value="RVT_3"/>
    <property type="match status" value="1"/>
</dbReference>
<sequence length="225" mass="26303">MDIRLMFQYKGPKTAKLRMETEWFNEKAADLLIQDMLKTGRMKEIIVLDELGREWTVKEFQKLREKAEEEPRNPIIYFDGGFNRLNGEAGIGVVIYYDKGPDQYRIRYNAKLSELLSSNEAEYAALYNAVDILQQMDFQQTLCNIKGDAQGVLKQLAGEWPCYEESLNWWLDKIEEKIKSLGLKMSYEVIPRNENKEAHKLASQALKNQMIDSHLKIDPHHNRNN</sequence>